<gene>
    <name evidence="1" type="ORF">HPB50_005532</name>
</gene>
<comment type="caution">
    <text evidence="1">The sequence shown here is derived from an EMBL/GenBank/DDBJ whole genome shotgun (WGS) entry which is preliminary data.</text>
</comment>
<evidence type="ECO:0000313" key="2">
    <source>
        <dbReference type="Proteomes" id="UP000821845"/>
    </source>
</evidence>
<evidence type="ECO:0000313" key="1">
    <source>
        <dbReference type="EMBL" id="KAH6921865.1"/>
    </source>
</evidence>
<dbReference type="Proteomes" id="UP000821845">
    <property type="component" value="Chromosome 9"/>
</dbReference>
<reference evidence="1" key="1">
    <citation type="submission" date="2020-05" db="EMBL/GenBank/DDBJ databases">
        <title>Large-scale comparative analyses of tick genomes elucidate their genetic diversity and vector capacities.</title>
        <authorList>
            <person name="Jia N."/>
            <person name="Wang J."/>
            <person name="Shi W."/>
            <person name="Du L."/>
            <person name="Sun Y."/>
            <person name="Zhan W."/>
            <person name="Jiang J."/>
            <person name="Wang Q."/>
            <person name="Zhang B."/>
            <person name="Ji P."/>
            <person name="Sakyi L.B."/>
            <person name="Cui X."/>
            <person name="Yuan T."/>
            <person name="Jiang B."/>
            <person name="Yang W."/>
            <person name="Lam T.T.-Y."/>
            <person name="Chang Q."/>
            <person name="Ding S."/>
            <person name="Wang X."/>
            <person name="Zhu J."/>
            <person name="Ruan X."/>
            <person name="Zhao L."/>
            <person name="Wei J."/>
            <person name="Que T."/>
            <person name="Du C."/>
            <person name="Cheng J."/>
            <person name="Dai P."/>
            <person name="Han X."/>
            <person name="Huang E."/>
            <person name="Gao Y."/>
            <person name="Liu J."/>
            <person name="Shao H."/>
            <person name="Ye R."/>
            <person name="Li L."/>
            <person name="Wei W."/>
            <person name="Wang X."/>
            <person name="Wang C."/>
            <person name="Yang T."/>
            <person name="Huo Q."/>
            <person name="Li W."/>
            <person name="Guo W."/>
            <person name="Chen H."/>
            <person name="Zhou L."/>
            <person name="Ni X."/>
            <person name="Tian J."/>
            <person name="Zhou Y."/>
            <person name="Sheng Y."/>
            <person name="Liu T."/>
            <person name="Pan Y."/>
            <person name="Xia L."/>
            <person name="Li J."/>
            <person name="Zhao F."/>
            <person name="Cao W."/>
        </authorList>
    </citation>
    <scope>NUCLEOTIDE SEQUENCE</scope>
    <source>
        <strain evidence="1">Hyas-2018</strain>
    </source>
</reference>
<proteinExistence type="predicted"/>
<sequence>MVLISVRAACLPQKWDAPHSPEIAEAAHISKKISVLSLSLAPTAAGPSPFSQKTDLVHHLRTHTGEKPFQCRFCPKAFARKLICKYHEARQHFNGSAVL</sequence>
<protein>
    <submittedName>
        <fullName evidence="1">Uncharacterized protein</fullName>
    </submittedName>
</protein>
<accession>A0ACB7RHX5</accession>
<dbReference type="EMBL" id="CM023489">
    <property type="protein sequence ID" value="KAH6921865.1"/>
    <property type="molecule type" value="Genomic_DNA"/>
</dbReference>
<name>A0ACB7RHX5_HYAAI</name>
<organism evidence="1 2">
    <name type="scientific">Hyalomma asiaticum</name>
    <name type="common">Tick</name>
    <dbReference type="NCBI Taxonomy" id="266040"/>
    <lineage>
        <taxon>Eukaryota</taxon>
        <taxon>Metazoa</taxon>
        <taxon>Ecdysozoa</taxon>
        <taxon>Arthropoda</taxon>
        <taxon>Chelicerata</taxon>
        <taxon>Arachnida</taxon>
        <taxon>Acari</taxon>
        <taxon>Parasitiformes</taxon>
        <taxon>Ixodida</taxon>
        <taxon>Ixodoidea</taxon>
        <taxon>Ixodidae</taxon>
        <taxon>Hyalomminae</taxon>
        <taxon>Hyalomma</taxon>
    </lineage>
</organism>
<keyword evidence="2" id="KW-1185">Reference proteome</keyword>